<evidence type="ECO:0000313" key="1">
    <source>
        <dbReference type="EMBL" id="RAV18995.1"/>
    </source>
</evidence>
<evidence type="ECO:0000313" key="2">
    <source>
        <dbReference type="Proteomes" id="UP000250369"/>
    </source>
</evidence>
<dbReference type="AlphaFoldDB" id="A0A329MGH0"/>
<organism evidence="1 2">
    <name type="scientific">Paenibacillus contaminans</name>
    <dbReference type="NCBI Taxonomy" id="450362"/>
    <lineage>
        <taxon>Bacteria</taxon>
        <taxon>Bacillati</taxon>
        <taxon>Bacillota</taxon>
        <taxon>Bacilli</taxon>
        <taxon>Bacillales</taxon>
        <taxon>Paenibacillaceae</taxon>
        <taxon>Paenibacillus</taxon>
    </lineage>
</organism>
<reference evidence="1 2" key="1">
    <citation type="journal article" date="2009" name="Int. J. Syst. Evol. Microbiol.">
        <title>Paenibacillus contaminans sp. nov., isolated from a contaminated laboratory plate.</title>
        <authorList>
            <person name="Chou J.H."/>
            <person name="Lee J.H."/>
            <person name="Lin M.C."/>
            <person name="Chang P.S."/>
            <person name="Arun A.B."/>
            <person name="Young C.C."/>
            <person name="Chen W.M."/>
        </authorList>
    </citation>
    <scope>NUCLEOTIDE SEQUENCE [LARGE SCALE GENOMIC DNA]</scope>
    <source>
        <strain evidence="1 2">CKOBP-6</strain>
    </source>
</reference>
<protein>
    <submittedName>
        <fullName evidence="1">Uncharacterized protein</fullName>
    </submittedName>
</protein>
<dbReference type="EMBL" id="QMFB01000014">
    <property type="protein sequence ID" value="RAV18995.1"/>
    <property type="molecule type" value="Genomic_DNA"/>
</dbReference>
<comment type="caution">
    <text evidence="1">The sequence shown here is derived from an EMBL/GenBank/DDBJ whole genome shotgun (WGS) entry which is preliminary data.</text>
</comment>
<name>A0A329MGH0_9BACL</name>
<accession>A0A329MGH0</accession>
<sequence>MPAQEMREPKPVQAVIMPNNASIPIGGVIWHDRATIHSIIPHCNSKRNAEFLHEPVVVVFASQLLPPTARMPAW</sequence>
<proteinExistence type="predicted"/>
<gene>
    <name evidence="1" type="ORF">DQG23_22890</name>
</gene>
<dbReference type="Proteomes" id="UP000250369">
    <property type="component" value="Unassembled WGS sequence"/>
</dbReference>
<keyword evidence="2" id="KW-1185">Reference proteome</keyword>